<evidence type="ECO:0000313" key="4">
    <source>
        <dbReference type="Proteomes" id="UP000069831"/>
    </source>
</evidence>
<dbReference type="AlphaFoldDB" id="A0A0Z8KYG3"/>
<dbReference type="InterPro" id="IPR004919">
    <property type="entry name" value="GmrSD_N"/>
</dbReference>
<dbReference type="Pfam" id="PF03235">
    <property type="entry name" value="GmrSD_N"/>
    <property type="match status" value="1"/>
</dbReference>
<accession>A0A0Z8KYG3</accession>
<dbReference type="PANTHER" id="PTHR35149:SF2">
    <property type="entry name" value="DUF262 DOMAIN-CONTAINING PROTEIN"/>
    <property type="match status" value="1"/>
</dbReference>
<evidence type="ECO:0000259" key="2">
    <source>
        <dbReference type="Pfam" id="PF07510"/>
    </source>
</evidence>
<name>A0A0Z8KYG3_STRSU</name>
<dbReference type="EMBL" id="FIIR01000006">
    <property type="protein sequence ID" value="CYV76068.1"/>
    <property type="molecule type" value="Genomic_DNA"/>
</dbReference>
<protein>
    <submittedName>
        <fullName evidence="3">Uncharacterized conserved protein</fullName>
    </submittedName>
</protein>
<dbReference type="RefSeq" id="WP_044753222.1">
    <property type="nucleotide sequence ID" value="NZ_CEEK01000003.1"/>
</dbReference>
<sequence length="506" mass="59976">MGIVEKHIEELKGLKFNVPSYQRGYRWTEHEVTTLLDDLYNHNKDFKYCLQPLIVKKVADGLYDVVDGQQRLTTIYIFLKFMSVEFSSSRRRGNQFEIFELEYETRSQSGKYLKELNFETIEDIGKLDIDAHHISNAFKAIDTWLNQDEINSVNALNDIYQVLTESVFFIWYELDDTEDPINIFTKVNIGKIPLTNAELIKALILDKNNYAPGYESERIHRSISWNNIEHRLQQESFWKFLTNNEVYDTRIDFLFNLLQSGNTTQYKNDKYSTFYSLYEEYQKSDNRSLFITEFWNRVQLLFEELNNWYMDLNRYHLIGYLISLNSNNIKNVFKATRGMKKSEAFNKLKELVFETIPNISTIEELTYGDKKIRPLLLLFNLVTLINKGKEQYRFPFDLYKVENWDIEHIHATADESDEADDHLGNLTLLDAKTNRGYKDSKFDVKRKVIIEVDAEGRFVPVCTRNIFLKVYTKNFESFDVWTNQDKADYVAAIKHEFIKFFGEDEV</sequence>
<dbReference type="CDD" id="cd16387">
    <property type="entry name" value="ParB_N_Srx"/>
    <property type="match status" value="1"/>
</dbReference>
<dbReference type="PANTHER" id="PTHR35149">
    <property type="entry name" value="SLL5132 PROTEIN"/>
    <property type="match status" value="1"/>
</dbReference>
<gene>
    <name evidence="3" type="ORF">ERS132457_00829</name>
</gene>
<dbReference type="Proteomes" id="UP000069831">
    <property type="component" value="Unassembled WGS sequence"/>
</dbReference>
<organism evidence="3 4">
    <name type="scientific">Streptococcus suis</name>
    <dbReference type="NCBI Taxonomy" id="1307"/>
    <lineage>
        <taxon>Bacteria</taxon>
        <taxon>Bacillati</taxon>
        <taxon>Bacillota</taxon>
        <taxon>Bacilli</taxon>
        <taxon>Lactobacillales</taxon>
        <taxon>Streptococcaceae</taxon>
        <taxon>Streptococcus</taxon>
    </lineage>
</organism>
<evidence type="ECO:0000313" key="3">
    <source>
        <dbReference type="EMBL" id="CYV76068.1"/>
    </source>
</evidence>
<feature type="domain" description="GmrSD restriction endonucleases C-terminal" evidence="2">
    <location>
        <begin position="399"/>
        <end position="449"/>
    </location>
</feature>
<dbReference type="Pfam" id="PF07510">
    <property type="entry name" value="GmrSD_C"/>
    <property type="match status" value="1"/>
</dbReference>
<reference evidence="3 4" key="1">
    <citation type="submission" date="2016-02" db="EMBL/GenBank/DDBJ databases">
        <authorList>
            <consortium name="Pathogen Informatics"/>
        </authorList>
    </citation>
    <scope>NUCLEOTIDE SEQUENCE [LARGE SCALE GENOMIC DNA]</scope>
    <source>
        <strain evidence="3 4">LSS95</strain>
    </source>
</reference>
<dbReference type="InterPro" id="IPR011089">
    <property type="entry name" value="GmrSD_C"/>
</dbReference>
<evidence type="ECO:0000259" key="1">
    <source>
        <dbReference type="Pfam" id="PF03235"/>
    </source>
</evidence>
<feature type="domain" description="GmrSD restriction endonucleases N-terminal" evidence="1">
    <location>
        <begin position="13"/>
        <end position="204"/>
    </location>
</feature>
<proteinExistence type="predicted"/>